<dbReference type="RefSeq" id="WP_282302676.1">
    <property type="nucleotide sequence ID" value="NZ_CP124619.1"/>
</dbReference>
<evidence type="ECO:0000256" key="1">
    <source>
        <dbReference type="SAM" id="SignalP"/>
    </source>
</evidence>
<organism evidence="2 3">
    <name type="scientific">Tropicibacter oceani</name>
    <dbReference type="NCBI Taxonomy" id="3058420"/>
    <lineage>
        <taxon>Bacteria</taxon>
        <taxon>Pseudomonadati</taxon>
        <taxon>Pseudomonadota</taxon>
        <taxon>Alphaproteobacteria</taxon>
        <taxon>Rhodobacterales</taxon>
        <taxon>Roseobacteraceae</taxon>
        <taxon>Tropicibacter</taxon>
    </lineage>
</organism>
<geneLocation type="plasmid" evidence="2 3">
    <name>unnamed3</name>
</geneLocation>
<accession>A0ABY8QPS4</accession>
<feature type="signal peptide" evidence="1">
    <location>
        <begin position="1"/>
        <end position="25"/>
    </location>
</feature>
<keyword evidence="3" id="KW-1185">Reference proteome</keyword>
<reference evidence="2 3" key="1">
    <citation type="submission" date="2023-05" db="EMBL/GenBank/DDBJ databases">
        <title>YMD87, complete Genome.</title>
        <authorList>
            <person name="Zhang J."/>
            <person name="Xu X."/>
        </authorList>
    </citation>
    <scope>NUCLEOTIDE SEQUENCE [LARGE SCALE GENOMIC DNA]</scope>
    <source>
        <strain evidence="2 3">YMD87</strain>
        <plasmid evidence="2 3">unnamed3</plasmid>
    </source>
</reference>
<proteinExistence type="predicted"/>
<sequence>MGTIIRKTVFATAAATGLVAGAASAQNLITSNTTIHNSLCVGFDCATSESYGSDTIRLKENNLRIHFDDTSAAASFPNQDWRIEINSNVNGGGEYFRVVDATASRNIFTLEAAAPSSSLVVDNGGRVGFGTDNPAVELHTVDGDTPTLRLAQDGSSGFAPQSWDLAGNETSFFIRDVTNGSTLPFRIRPGAPSQALVIDTDGDVGIGTLTSDAALHVKRTAAGVREMLRLDNNGGSYITLANSATSEEWYFTHENNAPHRFLISHSDGLLPMALDRDGNMVLTGDLTTTGSVCASGCDRVFDADYPLPTIKQQAEMMFAERHLPNVGPTDEDGPFNVTQKVAGMLNELEKAHIYIAQLEDRLAAVESRLITSD</sequence>
<keyword evidence="1" id="KW-0732">Signal</keyword>
<protein>
    <recommendedName>
        <fullName evidence="4">Tail fiber domain-containing protein</fullName>
    </recommendedName>
</protein>
<keyword evidence="2" id="KW-0614">Plasmid</keyword>
<evidence type="ECO:0000313" key="2">
    <source>
        <dbReference type="EMBL" id="WGW06053.1"/>
    </source>
</evidence>
<feature type="chain" id="PRO_5045505399" description="Tail fiber domain-containing protein" evidence="1">
    <location>
        <begin position="26"/>
        <end position="373"/>
    </location>
</feature>
<dbReference type="Proteomes" id="UP001241605">
    <property type="component" value="Plasmid unnamed3"/>
</dbReference>
<name>A0ABY8QPS4_9RHOB</name>
<gene>
    <name evidence="2" type="ORF">QF118_19780</name>
</gene>
<evidence type="ECO:0008006" key="4">
    <source>
        <dbReference type="Google" id="ProtNLM"/>
    </source>
</evidence>
<evidence type="ECO:0000313" key="3">
    <source>
        <dbReference type="Proteomes" id="UP001241605"/>
    </source>
</evidence>
<dbReference type="EMBL" id="CP124619">
    <property type="protein sequence ID" value="WGW06053.1"/>
    <property type="molecule type" value="Genomic_DNA"/>
</dbReference>